<evidence type="ECO:0000313" key="3">
    <source>
        <dbReference type="Proteomes" id="UP000654471"/>
    </source>
</evidence>
<name>A0ABQ2UK96_9ACTN</name>
<reference evidence="3" key="1">
    <citation type="journal article" date="2019" name="Int. J. Syst. Evol. Microbiol.">
        <title>The Global Catalogue of Microorganisms (GCM) 10K type strain sequencing project: providing services to taxonomists for standard genome sequencing and annotation.</title>
        <authorList>
            <consortium name="The Broad Institute Genomics Platform"/>
            <consortium name="The Broad Institute Genome Sequencing Center for Infectious Disease"/>
            <person name="Wu L."/>
            <person name="Ma J."/>
        </authorList>
    </citation>
    <scope>NUCLEOTIDE SEQUENCE [LARGE SCALE GENOMIC DNA]</scope>
    <source>
        <strain evidence="3">JCM 3399</strain>
    </source>
</reference>
<proteinExistence type="predicted"/>
<accession>A0ABQ2UK96</accession>
<protein>
    <submittedName>
        <fullName evidence="2">Uncharacterized protein</fullName>
    </submittedName>
</protein>
<gene>
    <name evidence="2" type="ORF">GCM10010211_01340</name>
</gene>
<evidence type="ECO:0000256" key="1">
    <source>
        <dbReference type="SAM" id="MobiDB-lite"/>
    </source>
</evidence>
<evidence type="ECO:0000313" key="2">
    <source>
        <dbReference type="EMBL" id="GGU41949.1"/>
    </source>
</evidence>
<keyword evidence="3" id="KW-1185">Reference proteome</keyword>
<sequence>MSLQDDLTAVERSLDGLVQAVGKLESRIGGGLDIRRVRSDTDHLRESLALLRQGVAAGPPGRPGKAEDEMVPVSDTPYNSALWTDAEDEGLGAKDRHAP</sequence>
<organism evidence="2 3">
    <name type="scientific">Streptomyces albospinus</name>
    <dbReference type="NCBI Taxonomy" id="285515"/>
    <lineage>
        <taxon>Bacteria</taxon>
        <taxon>Bacillati</taxon>
        <taxon>Actinomycetota</taxon>
        <taxon>Actinomycetes</taxon>
        <taxon>Kitasatosporales</taxon>
        <taxon>Streptomycetaceae</taxon>
        <taxon>Streptomyces</taxon>
    </lineage>
</organism>
<dbReference type="RefSeq" id="WP_189295190.1">
    <property type="nucleotide sequence ID" value="NZ_BMRP01000001.1"/>
</dbReference>
<dbReference type="Proteomes" id="UP000654471">
    <property type="component" value="Unassembled WGS sequence"/>
</dbReference>
<comment type="caution">
    <text evidence="2">The sequence shown here is derived from an EMBL/GenBank/DDBJ whole genome shotgun (WGS) entry which is preliminary data.</text>
</comment>
<feature type="region of interest" description="Disordered" evidence="1">
    <location>
        <begin position="51"/>
        <end position="99"/>
    </location>
</feature>
<dbReference type="EMBL" id="BMRP01000001">
    <property type="protein sequence ID" value="GGU41949.1"/>
    <property type="molecule type" value="Genomic_DNA"/>
</dbReference>